<dbReference type="InterPro" id="IPR001828">
    <property type="entry name" value="ANF_lig-bd_rcpt"/>
</dbReference>
<dbReference type="AlphaFoldDB" id="A0A0P6Y5N7"/>
<evidence type="ECO:0000256" key="1">
    <source>
        <dbReference type="ARBA" id="ARBA00004370"/>
    </source>
</evidence>
<dbReference type="Gene3D" id="3.40.50.2300">
    <property type="match status" value="2"/>
</dbReference>
<keyword evidence="3" id="KW-1133">Transmembrane helix</keyword>
<evidence type="ECO:0000256" key="4">
    <source>
        <dbReference type="ARBA" id="ARBA00023136"/>
    </source>
</evidence>
<dbReference type="InterPro" id="IPR028082">
    <property type="entry name" value="Peripla_BP_I"/>
</dbReference>
<dbReference type="EMBL" id="LGCL01000024">
    <property type="protein sequence ID" value="KPL76912.1"/>
    <property type="molecule type" value="Genomic_DNA"/>
</dbReference>
<dbReference type="InterPro" id="IPR051010">
    <property type="entry name" value="BCAA_transport"/>
</dbReference>
<dbReference type="Proteomes" id="UP000050417">
    <property type="component" value="Unassembled WGS sequence"/>
</dbReference>
<evidence type="ECO:0000313" key="8">
    <source>
        <dbReference type="Proteomes" id="UP000050417"/>
    </source>
</evidence>
<proteinExistence type="predicted"/>
<dbReference type="PANTHER" id="PTHR30483">
    <property type="entry name" value="LEUCINE-SPECIFIC-BINDING PROTEIN"/>
    <property type="match status" value="1"/>
</dbReference>
<comment type="caution">
    <text evidence="7">The sequence shown here is derived from an EMBL/GenBank/DDBJ whole genome shotgun (WGS) entry which is preliminary data.</text>
</comment>
<reference evidence="7 8" key="1">
    <citation type="submission" date="2015-07" db="EMBL/GenBank/DDBJ databases">
        <title>Genome sequence of Ornatilinea apprima DSM 23815.</title>
        <authorList>
            <person name="Hemp J."/>
            <person name="Ward L.M."/>
            <person name="Pace L.A."/>
            <person name="Fischer W.W."/>
        </authorList>
    </citation>
    <scope>NUCLEOTIDE SEQUENCE [LARGE SCALE GENOMIC DNA]</scope>
    <source>
        <strain evidence="7 8">P3M-1</strain>
    </source>
</reference>
<evidence type="ECO:0000259" key="6">
    <source>
        <dbReference type="Pfam" id="PF01094"/>
    </source>
</evidence>
<sequence length="420" mass="44088">MIKHIRSWGIVLLLLTAILSACRPETAQAISVGSLWDAPAENGQIDWAAASLLAGEANRGFELASQDAAFESLRFAEGNRQDDVQAAVRQLAEGQKDTPTAGPVLALLGATSNEATARAAALANFFNLPMIVPSASGDNLLPSNNLWAFQLSAPNSTYARYLLGTVLTAQALGGGAEDESAPVARIAILYEQNTYGENAAVAAAEAAMQQNLEITVYDRFPAENANPTLLRGLANAVIDADAHIVILISSDPAAARLLAQTFKNLLDPRAMPVLVGMAGGFTSQNFLSSPEAEGVTVLRQQMQAEGCPAEIQSLYAAQNYAAVKLLAYAVEEAPNLAADREQLSLASADGISAYREAVRDALKAASLNLPCLGQVAFDNAGQNKFARIELVTAENGAARVLSAEELVAAVKQRLAPSTAE</sequence>
<dbReference type="Pfam" id="PF01094">
    <property type="entry name" value="ANF_receptor"/>
    <property type="match status" value="1"/>
</dbReference>
<keyword evidence="8" id="KW-1185">Reference proteome</keyword>
<gene>
    <name evidence="7" type="ORF">ADN00_09955</name>
</gene>
<keyword evidence="4" id="KW-0472">Membrane</keyword>
<comment type="subcellular location">
    <subcellularLocation>
        <location evidence="1">Membrane</location>
    </subcellularLocation>
</comment>
<feature type="signal peptide" evidence="5">
    <location>
        <begin position="1"/>
        <end position="29"/>
    </location>
</feature>
<evidence type="ECO:0000313" key="7">
    <source>
        <dbReference type="EMBL" id="KPL76912.1"/>
    </source>
</evidence>
<feature type="chain" id="PRO_5006133374" description="Receptor ligand binding region domain-containing protein" evidence="5">
    <location>
        <begin position="30"/>
        <end position="420"/>
    </location>
</feature>
<dbReference type="PATRIC" id="fig|1134406.4.peg.2452"/>
<evidence type="ECO:0000256" key="5">
    <source>
        <dbReference type="SAM" id="SignalP"/>
    </source>
</evidence>
<dbReference type="SUPFAM" id="SSF53822">
    <property type="entry name" value="Periplasmic binding protein-like I"/>
    <property type="match status" value="1"/>
</dbReference>
<feature type="domain" description="Receptor ligand binding region" evidence="6">
    <location>
        <begin position="83"/>
        <end position="386"/>
    </location>
</feature>
<evidence type="ECO:0000256" key="2">
    <source>
        <dbReference type="ARBA" id="ARBA00022692"/>
    </source>
</evidence>
<keyword evidence="5" id="KW-0732">Signal</keyword>
<name>A0A0P6Y5N7_9CHLR</name>
<dbReference type="RefSeq" id="WP_075062850.1">
    <property type="nucleotide sequence ID" value="NZ_LGCL01000024.1"/>
</dbReference>
<dbReference type="GO" id="GO:0016020">
    <property type="term" value="C:membrane"/>
    <property type="evidence" value="ECO:0007669"/>
    <property type="project" value="UniProtKB-SubCell"/>
</dbReference>
<protein>
    <recommendedName>
        <fullName evidence="6">Receptor ligand binding region domain-containing protein</fullName>
    </recommendedName>
</protein>
<accession>A0A0P6Y5N7</accession>
<organism evidence="7 8">
    <name type="scientific">Ornatilinea apprima</name>
    <dbReference type="NCBI Taxonomy" id="1134406"/>
    <lineage>
        <taxon>Bacteria</taxon>
        <taxon>Bacillati</taxon>
        <taxon>Chloroflexota</taxon>
        <taxon>Anaerolineae</taxon>
        <taxon>Anaerolineales</taxon>
        <taxon>Anaerolineaceae</taxon>
        <taxon>Ornatilinea</taxon>
    </lineage>
</organism>
<dbReference type="PROSITE" id="PS51257">
    <property type="entry name" value="PROKAR_LIPOPROTEIN"/>
    <property type="match status" value="1"/>
</dbReference>
<keyword evidence="2" id="KW-0812">Transmembrane</keyword>
<evidence type="ECO:0000256" key="3">
    <source>
        <dbReference type="ARBA" id="ARBA00022989"/>
    </source>
</evidence>
<dbReference type="STRING" id="1134406.ADN00_09955"/>